<dbReference type="GO" id="GO:0015095">
    <property type="term" value="F:magnesium ion transmembrane transporter activity"/>
    <property type="evidence" value="ECO:0007669"/>
    <property type="project" value="TreeGrafter"/>
</dbReference>
<dbReference type="Pfam" id="PF01544">
    <property type="entry name" value="CorA"/>
    <property type="match status" value="1"/>
</dbReference>
<dbReference type="GO" id="GO:0015087">
    <property type="term" value="F:cobalt ion transmembrane transporter activity"/>
    <property type="evidence" value="ECO:0007669"/>
    <property type="project" value="TreeGrafter"/>
</dbReference>
<dbReference type="PANTHER" id="PTHR46494:SF1">
    <property type="entry name" value="CORA FAMILY METAL ION TRANSPORTER (EUROFUNG)"/>
    <property type="match status" value="1"/>
</dbReference>
<keyword evidence="8" id="KW-0406">Ion transport</keyword>
<comment type="similarity">
    <text evidence="2">Belongs to the CorA metal ion transporter (MIT) (TC 1.A.35) family.</text>
</comment>
<reference evidence="13" key="1">
    <citation type="submission" date="2019-08" db="EMBL/GenBank/DDBJ databases">
        <authorList>
            <person name="Kucharzyk K."/>
            <person name="Murdoch R.W."/>
            <person name="Higgins S."/>
            <person name="Loffler F."/>
        </authorList>
    </citation>
    <scope>NUCLEOTIDE SEQUENCE</scope>
</reference>
<evidence type="ECO:0000256" key="8">
    <source>
        <dbReference type="ARBA" id="ARBA00023065"/>
    </source>
</evidence>
<keyword evidence="5 12" id="KW-0812">Transmembrane</keyword>
<dbReference type="InterPro" id="IPR002523">
    <property type="entry name" value="MgTranspt_CorA/ZnTranspt_ZntB"/>
</dbReference>
<evidence type="ECO:0000256" key="11">
    <source>
        <dbReference type="ARBA" id="ARBA00045497"/>
    </source>
</evidence>
<dbReference type="FunFam" id="1.20.58.340:FF:000004">
    <property type="entry name" value="Magnesium transport protein CorA"/>
    <property type="match status" value="1"/>
</dbReference>
<evidence type="ECO:0000256" key="3">
    <source>
        <dbReference type="ARBA" id="ARBA00022448"/>
    </source>
</evidence>
<dbReference type="PANTHER" id="PTHR46494">
    <property type="entry name" value="CORA FAMILY METAL ION TRANSPORTER (EUROFUNG)"/>
    <property type="match status" value="1"/>
</dbReference>
<dbReference type="GO" id="GO:0050897">
    <property type="term" value="F:cobalt ion binding"/>
    <property type="evidence" value="ECO:0007669"/>
    <property type="project" value="TreeGrafter"/>
</dbReference>
<evidence type="ECO:0000256" key="5">
    <source>
        <dbReference type="ARBA" id="ARBA00022692"/>
    </source>
</evidence>
<dbReference type="SUPFAM" id="SSF144083">
    <property type="entry name" value="Magnesium transport protein CorA, transmembrane region"/>
    <property type="match status" value="1"/>
</dbReference>
<evidence type="ECO:0000256" key="1">
    <source>
        <dbReference type="ARBA" id="ARBA00004651"/>
    </source>
</evidence>
<evidence type="ECO:0000256" key="4">
    <source>
        <dbReference type="ARBA" id="ARBA00022475"/>
    </source>
</evidence>
<name>A0A644ZDI3_9ZZZZ</name>
<evidence type="ECO:0000256" key="12">
    <source>
        <dbReference type="SAM" id="Phobius"/>
    </source>
</evidence>
<keyword evidence="6" id="KW-0460">Magnesium</keyword>
<evidence type="ECO:0000256" key="6">
    <source>
        <dbReference type="ARBA" id="ARBA00022842"/>
    </source>
</evidence>
<gene>
    <name evidence="13" type="primary">corA_29</name>
    <name evidence="13" type="ORF">SDC9_85553</name>
</gene>
<keyword evidence="3" id="KW-0813">Transport</keyword>
<evidence type="ECO:0000313" key="13">
    <source>
        <dbReference type="EMBL" id="MPM38922.1"/>
    </source>
</evidence>
<keyword evidence="9 12" id="KW-0472">Membrane</keyword>
<evidence type="ECO:0000256" key="9">
    <source>
        <dbReference type="ARBA" id="ARBA00023136"/>
    </source>
</evidence>
<organism evidence="13">
    <name type="scientific">bioreactor metagenome</name>
    <dbReference type="NCBI Taxonomy" id="1076179"/>
    <lineage>
        <taxon>unclassified sequences</taxon>
        <taxon>metagenomes</taxon>
        <taxon>ecological metagenomes</taxon>
    </lineage>
</organism>
<comment type="subcellular location">
    <subcellularLocation>
        <location evidence="1">Cell membrane</location>
        <topology evidence="1">Multi-pass membrane protein</topology>
    </subcellularLocation>
</comment>
<comment type="function">
    <text evidence="11">Mediates influx of magnesium ions. Alternates between open and closed states. Activated by low cytoplasmic Mg(2+) levels. Inactive when cytoplasmic Mg(2+) levels are high.</text>
</comment>
<dbReference type="GO" id="GO:0000287">
    <property type="term" value="F:magnesium ion binding"/>
    <property type="evidence" value="ECO:0007669"/>
    <property type="project" value="TreeGrafter"/>
</dbReference>
<proteinExistence type="inferred from homology"/>
<dbReference type="GO" id="GO:0005886">
    <property type="term" value="C:plasma membrane"/>
    <property type="evidence" value="ECO:0007669"/>
    <property type="project" value="UniProtKB-SubCell"/>
</dbReference>
<evidence type="ECO:0000256" key="2">
    <source>
        <dbReference type="ARBA" id="ARBA00009765"/>
    </source>
</evidence>
<keyword evidence="4" id="KW-1003">Cell membrane</keyword>
<protein>
    <submittedName>
        <fullName evidence="13">Cobalt/magnesium transport protein CorA</fullName>
    </submittedName>
</protein>
<keyword evidence="7 12" id="KW-1133">Transmembrane helix</keyword>
<dbReference type="InterPro" id="IPR045861">
    <property type="entry name" value="CorA_cytoplasmic_dom"/>
</dbReference>
<dbReference type="AlphaFoldDB" id="A0A644ZDI3"/>
<dbReference type="InterPro" id="IPR045863">
    <property type="entry name" value="CorA_TM1_TM2"/>
</dbReference>
<dbReference type="EMBL" id="VSSQ01008459">
    <property type="protein sequence ID" value="MPM38922.1"/>
    <property type="molecule type" value="Genomic_DNA"/>
</dbReference>
<feature type="transmembrane region" description="Helical" evidence="12">
    <location>
        <begin position="276"/>
        <end position="296"/>
    </location>
</feature>
<dbReference type="SUPFAM" id="SSF143865">
    <property type="entry name" value="CorA soluble domain-like"/>
    <property type="match status" value="1"/>
</dbReference>
<dbReference type="Gene3D" id="1.20.58.340">
    <property type="entry name" value="Magnesium transport protein CorA, transmembrane region"/>
    <property type="match status" value="2"/>
</dbReference>
<evidence type="ECO:0000256" key="10">
    <source>
        <dbReference type="ARBA" id="ARBA00034269"/>
    </source>
</evidence>
<accession>A0A644ZDI3</accession>
<comment type="catalytic activity">
    <reaction evidence="10">
        <text>Mg(2+)(in) = Mg(2+)(out)</text>
        <dbReference type="Rhea" id="RHEA:29827"/>
        <dbReference type="ChEBI" id="CHEBI:18420"/>
    </reaction>
</comment>
<feature type="transmembrane region" description="Helical" evidence="12">
    <location>
        <begin position="245"/>
        <end position="264"/>
    </location>
</feature>
<comment type="caution">
    <text evidence="13">The sequence shown here is derived from an EMBL/GenBank/DDBJ whole genome shotgun (WGS) entry which is preliminary data.</text>
</comment>
<evidence type="ECO:0000256" key="7">
    <source>
        <dbReference type="ARBA" id="ARBA00022989"/>
    </source>
</evidence>
<sequence>MFYNIENNKLIQAKYSDSDTPEVAVLPFVHDSLPQNILNIPVPVFADAFSRKTFRFESFENFIIICMQIIHIEHYFESTIVYIFIKDNRLILYASNTEDIISFFNKLNTTDNTLSSIYEILYRFFTLQINDDLKHLEGFEKTINKLEEEVFINCDDTSFTKRIINTRKHLMWIKQYYEQFLNILNDIEANENNLFDRASIKQFKILYAKIERLYAKTMNLLEYVSEIRSAYQAQMDISLNNIMKVLTVISAVILPLNLIAAWYGMNFNMPEYSYKYSYPVVIVLSIIVVIACIAYLKKHKWF</sequence>